<sequence>MGIFPIHTEINYSVSRSSSFKGSPIKSFYSSQSFVTFVTREGVPCAAPILLEARTVRQMVLQHYLQPESAGKREKGNGCGMVQFLFLSWGMVG</sequence>
<keyword evidence="2" id="KW-1185">Reference proteome</keyword>
<proteinExistence type="predicted"/>
<dbReference type="Proteomes" id="UP001054945">
    <property type="component" value="Unassembled WGS sequence"/>
</dbReference>
<accession>A0AAV4MVV0</accession>
<evidence type="ECO:0000313" key="2">
    <source>
        <dbReference type="Proteomes" id="UP001054945"/>
    </source>
</evidence>
<reference evidence="1 2" key="1">
    <citation type="submission" date="2021-06" db="EMBL/GenBank/DDBJ databases">
        <title>Caerostris extrusa draft genome.</title>
        <authorList>
            <person name="Kono N."/>
            <person name="Arakawa K."/>
        </authorList>
    </citation>
    <scope>NUCLEOTIDE SEQUENCE [LARGE SCALE GENOMIC DNA]</scope>
</reference>
<protein>
    <submittedName>
        <fullName evidence="1">Uncharacterized protein</fullName>
    </submittedName>
</protein>
<dbReference type="EMBL" id="BPLR01020253">
    <property type="protein sequence ID" value="GIX76448.1"/>
    <property type="molecule type" value="Genomic_DNA"/>
</dbReference>
<comment type="caution">
    <text evidence="1">The sequence shown here is derived from an EMBL/GenBank/DDBJ whole genome shotgun (WGS) entry which is preliminary data.</text>
</comment>
<dbReference type="AlphaFoldDB" id="A0AAV4MVV0"/>
<evidence type="ECO:0000313" key="1">
    <source>
        <dbReference type="EMBL" id="GIX76448.1"/>
    </source>
</evidence>
<organism evidence="1 2">
    <name type="scientific">Caerostris extrusa</name>
    <name type="common">Bark spider</name>
    <name type="synonym">Caerostris bankana</name>
    <dbReference type="NCBI Taxonomy" id="172846"/>
    <lineage>
        <taxon>Eukaryota</taxon>
        <taxon>Metazoa</taxon>
        <taxon>Ecdysozoa</taxon>
        <taxon>Arthropoda</taxon>
        <taxon>Chelicerata</taxon>
        <taxon>Arachnida</taxon>
        <taxon>Araneae</taxon>
        <taxon>Araneomorphae</taxon>
        <taxon>Entelegynae</taxon>
        <taxon>Araneoidea</taxon>
        <taxon>Araneidae</taxon>
        <taxon>Caerostris</taxon>
    </lineage>
</organism>
<gene>
    <name evidence="1" type="ORF">CEXT_799711</name>
</gene>
<name>A0AAV4MVV0_CAEEX</name>